<protein>
    <recommendedName>
        <fullName evidence="4">Leucine-rich repeat-containing N-terminal plant-type domain-containing protein</fullName>
    </recommendedName>
</protein>
<evidence type="ECO:0000313" key="6">
    <source>
        <dbReference type="Proteomes" id="UP000737018"/>
    </source>
</evidence>
<keyword evidence="1" id="KW-0433">Leucine-rich repeat</keyword>
<feature type="domain" description="Leucine-rich repeat-containing N-terminal plant-type" evidence="4">
    <location>
        <begin position="43"/>
        <end position="82"/>
    </location>
</feature>
<evidence type="ECO:0000256" key="1">
    <source>
        <dbReference type="ARBA" id="ARBA00022614"/>
    </source>
</evidence>
<evidence type="ECO:0000259" key="4">
    <source>
        <dbReference type="Pfam" id="PF08263"/>
    </source>
</evidence>
<dbReference type="AlphaFoldDB" id="A0A8J4R4K1"/>
<sequence>MASLFHLNLEWSTWIFSTICSIGYLGGFLEFWGSLSQKPVTSPEEVKALQAIKSSLIDPNGNLSDWDQEDPCTSTWTGVFCNNTPSDDGYLHVERLYDLTFTDFYFYQKALLT</sequence>
<feature type="transmembrane region" description="Helical" evidence="3">
    <location>
        <begin position="12"/>
        <end position="32"/>
    </location>
</feature>
<accession>A0A8J4R4K1</accession>
<keyword evidence="2" id="KW-0677">Repeat</keyword>
<dbReference type="Pfam" id="PF08263">
    <property type="entry name" value="LRRNT_2"/>
    <property type="match status" value="1"/>
</dbReference>
<name>A0A8J4R4K1_9ROSI</name>
<dbReference type="Gene3D" id="3.80.10.10">
    <property type="entry name" value="Ribonuclease Inhibitor"/>
    <property type="match status" value="1"/>
</dbReference>
<comment type="caution">
    <text evidence="5">The sequence shown here is derived from an EMBL/GenBank/DDBJ whole genome shotgun (WGS) entry which is preliminary data.</text>
</comment>
<dbReference type="InterPro" id="IPR032675">
    <property type="entry name" value="LRR_dom_sf"/>
</dbReference>
<proteinExistence type="predicted"/>
<keyword evidence="3" id="KW-0472">Membrane</keyword>
<keyword evidence="6" id="KW-1185">Reference proteome</keyword>
<keyword evidence="3" id="KW-1133">Transmembrane helix</keyword>
<dbReference type="InterPro" id="IPR013210">
    <property type="entry name" value="LRR_N_plant-typ"/>
</dbReference>
<gene>
    <name evidence="5" type="ORF">CMV_015908</name>
</gene>
<dbReference type="OrthoDB" id="911736at2759"/>
<evidence type="ECO:0000256" key="3">
    <source>
        <dbReference type="SAM" id="Phobius"/>
    </source>
</evidence>
<organism evidence="5 6">
    <name type="scientific">Castanea mollissima</name>
    <name type="common">Chinese chestnut</name>
    <dbReference type="NCBI Taxonomy" id="60419"/>
    <lineage>
        <taxon>Eukaryota</taxon>
        <taxon>Viridiplantae</taxon>
        <taxon>Streptophyta</taxon>
        <taxon>Embryophyta</taxon>
        <taxon>Tracheophyta</taxon>
        <taxon>Spermatophyta</taxon>
        <taxon>Magnoliopsida</taxon>
        <taxon>eudicotyledons</taxon>
        <taxon>Gunneridae</taxon>
        <taxon>Pentapetalae</taxon>
        <taxon>rosids</taxon>
        <taxon>fabids</taxon>
        <taxon>Fagales</taxon>
        <taxon>Fagaceae</taxon>
        <taxon>Castanea</taxon>
    </lineage>
</organism>
<reference evidence="5" key="1">
    <citation type="submission" date="2020-03" db="EMBL/GenBank/DDBJ databases">
        <title>Castanea mollissima Vanexum genome sequencing.</title>
        <authorList>
            <person name="Staton M."/>
        </authorList>
    </citation>
    <scope>NUCLEOTIDE SEQUENCE</scope>
    <source>
        <tissue evidence="5">Leaf</tissue>
    </source>
</reference>
<evidence type="ECO:0000313" key="5">
    <source>
        <dbReference type="EMBL" id="KAF3959259.1"/>
    </source>
</evidence>
<evidence type="ECO:0000256" key="2">
    <source>
        <dbReference type="ARBA" id="ARBA00022737"/>
    </source>
</evidence>
<dbReference type="EMBL" id="JRKL02002369">
    <property type="protein sequence ID" value="KAF3959259.1"/>
    <property type="molecule type" value="Genomic_DNA"/>
</dbReference>
<keyword evidence="3" id="KW-0812">Transmembrane</keyword>
<dbReference type="Proteomes" id="UP000737018">
    <property type="component" value="Unassembled WGS sequence"/>
</dbReference>